<feature type="domain" description="Cation efflux protein transmembrane" evidence="7">
    <location>
        <begin position="456"/>
        <end position="508"/>
    </location>
</feature>
<evidence type="ECO:0000259" key="6">
    <source>
        <dbReference type="Pfam" id="PF00078"/>
    </source>
</evidence>
<dbReference type="OrthoDB" id="78669at2759"/>
<evidence type="ECO:0000256" key="1">
    <source>
        <dbReference type="ARBA" id="ARBA00004141"/>
    </source>
</evidence>
<reference evidence="8 9" key="2">
    <citation type="submission" date="2018-11" db="EMBL/GenBank/DDBJ databases">
        <authorList>
            <consortium name="Pathogen Informatics"/>
        </authorList>
    </citation>
    <scope>NUCLEOTIDE SEQUENCE [LARGE SCALE GENOMIC DNA]</scope>
    <source>
        <strain evidence="8 9">Egypt</strain>
    </source>
</reference>
<evidence type="ECO:0000313" key="9">
    <source>
        <dbReference type="Proteomes" id="UP000272942"/>
    </source>
</evidence>
<dbReference type="PANTHER" id="PTHR37984">
    <property type="entry name" value="PROTEIN CBG26694"/>
    <property type="match status" value="1"/>
</dbReference>
<proteinExistence type="predicted"/>
<evidence type="ECO:0000256" key="5">
    <source>
        <dbReference type="SAM" id="Phobius"/>
    </source>
</evidence>
<evidence type="ECO:0000256" key="4">
    <source>
        <dbReference type="ARBA" id="ARBA00023136"/>
    </source>
</evidence>
<organism evidence="10">
    <name type="scientific">Echinostoma caproni</name>
    <dbReference type="NCBI Taxonomy" id="27848"/>
    <lineage>
        <taxon>Eukaryota</taxon>
        <taxon>Metazoa</taxon>
        <taxon>Spiralia</taxon>
        <taxon>Lophotrochozoa</taxon>
        <taxon>Platyhelminthes</taxon>
        <taxon>Trematoda</taxon>
        <taxon>Digenea</taxon>
        <taxon>Plagiorchiida</taxon>
        <taxon>Echinostomata</taxon>
        <taxon>Echinostomatoidea</taxon>
        <taxon>Echinostomatidae</taxon>
        <taxon>Echinostoma</taxon>
    </lineage>
</organism>
<dbReference type="InterPro" id="IPR043502">
    <property type="entry name" value="DNA/RNA_pol_sf"/>
</dbReference>
<comment type="subcellular location">
    <subcellularLocation>
        <location evidence="1">Membrane</location>
        <topology evidence="1">Multi-pass membrane protein</topology>
    </subcellularLocation>
</comment>
<name>A0A183AWX7_9TREM</name>
<feature type="transmembrane region" description="Helical" evidence="5">
    <location>
        <begin position="252"/>
        <end position="275"/>
    </location>
</feature>
<gene>
    <name evidence="8" type="ORF">ECPE_LOCUS11463</name>
</gene>
<sequence length="508" mass="56689">MFDEVLGLHNCARASLQLLPNATQIEVSTESRELLTINTQRVLHQYTRLPFRMKTAPSIFKKIMDSMITGFPGTVDDIVVVGQPPEQVKERMEALVKRIRSTGFKLRSEKCQFFLHSIEYLGFILDATGRRPDPQNIRAILEMPEPMDVKSLRSFLGLVTYYRCVMGVVAYLLSSLQQVETDVSFETPGDALRPKPTNHSRSRCIPIWRRSRHLPHVGVLILVVVICLDAAFAATSRTLVASLGGAKRLHAISALVSSGILVLLFLVSMLFGWIIYPFKRSCTVLCPQTIWLNSSTKPKRVALCQFSCSCWRLVSDFMHQALDIWEQCFVKARHHRSVLWFPNTGFLSFSTDIQQAAQVSRLPTHALSTGVVFAAMAILYATTLLTQVKPGQGPEGGSSGQFIGYSMAGLPLFTPGQTPSHGMALLNNPETMGLGYHMRETLRGIMSEQSSRRIFSFTFVELLYGVWTNSLGLISDGFHMLFDSTALVVGLYAAVVSHWKPTRVFSYG</sequence>
<dbReference type="InterPro" id="IPR050951">
    <property type="entry name" value="Retrovirus_Pol_polyprotein"/>
</dbReference>
<evidence type="ECO:0000256" key="2">
    <source>
        <dbReference type="ARBA" id="ARBA00022692"/>
    </source>
</evidence>
<dbReference type="GO" id="GO:0016020">
    <property type="term" value="C:membrane"/>
    <property type="evidence" value="ECO:0007669"/>
    <property type="project" value="UniProtKB-SubCell"/>
</dbReference>
<dbReference type="Proteomes" id="UP000272942">
    <property type="component" value="Unassembled WGS sequence"/>
</dbReference>
<dbReference type="GO" id="GO:0008324">
    <property type="term" value="F:monoatomic cation transmembrane transporter activity"/>
    <property type="evidence" value="ECO:0007669"/>
    <property type="project" value="InterPro"/>
</dbReference>
<dbReference type="SUPFAM" id="SSF161111">
    <property type="entry name" value="Cation efflux protein transmembrane domain-like"/>
    <property type="match status" value="1"/>
</dbReference>
<dbReference type="Pfam" id="PF01545">
    <property type="entry name" value="Cation_efflux"/>
    <property type="match status" value="1"/>
</dbReference>
<feature type="transmembrane region" description="Helical" evidence="5">
    <location>
        <begin position="366"/>
        <end position="385"/>
    </location>
</feature>
<feature type="domain" description="Reverse transcriptase" evidence="6">
    <location>
        <begin position="30"/>
        <end position="125"/>
    </location>
</feature>
<dbReference type="WBParaSite" id="ECPE_0001149701-mRNA-1">
    <property type="protein sequence ID" value="ECPE_0001149701-mRNA-1"/>
    <property type="gene ID" value="ECPE_0001149701"/>
</dbReference>
<feature type="transmembrane region" description="Helical" evidence="5">
    <location>
        <begin position="480"/>
        <end position="499"/>
    </location>
</feature>
<dbReference type="Gene3D" id="3.30.70.270">
    <property type="match status" value="2"/>
</dbReference>
<accession>A0A183AWX7</accession>
<evidence type="ECO:0000259" key="7">
    <source>
        <dbReference type="Pfam" id="PF01545"/>
    </source>
</evidence>
<feature type="transmembrane region" description="Helical" evidence="5">
    <location>
        <begin position="217"/>
        <end position="240"/>
    </location>
</feature>
<evidence type="ECO:0000256" key="3">
    <source>
        <dbReference type="ARBA" id="ARBA00022989"/>
    </source>
</evidence>
<reference evidence="10" key="1">
    <citation type="submission" date="2016-06" db="UniProtKB">
        <authorList>
            <consortium name="WormBaseParasite"/>
        </authorList>
    </citation>
    <scope>IDENTIFICATION</scope>
</reference>
<dbReference type="InterPro" id="IPR000477">
    <property type="entry name" value="RT_dom"/>
</dbReference>
<keyword evidence="9" id="KW-1185">Reference proteome</keyword>
<keyword evidence="2 5" id="KW-0812">Transmembrane</keyword>
<dbReference type="AlphaFoldDB" id="A0A183AWX7"/>
<keyword evidence="4 5" id="KW-0472">Membrane</keyword>
<dbReference type="Pfam" id="PF00078">
    <property type="entry name" value="RVT_1"/>
    <property type="match status" value="1"/>
</dbReference>
<protein>
    <submittedName>
        <fullName evidence="10">Reverse transcriptase domain-containing protein</fullName>
    </submittedName>
</protein>
<dbReference type="InterPro" id="IPR027469">
    <property type="entry name" value="Cation_efflux_TMD_sf"/>
</dbReference>
<dbReference type="InterPro" id="IPR043128">
    <property type="entry name" value="Rev_trsase/Diguanyl_cyclase"/>
</dbReference>
<dbReference type="EMBL" id="UZAN01050887">
    <property type="protein sequence ID" value="VDP88535.1"/>
    <property type="molecule type" value="Genomic_DNA"/>
</dbReference>
<dbReference type="PANTHER" id="PTHR37984:SF5">
    <property type="entry name" value="PROTEIN NYNRIN-LIKE"/>
    <property type="match status" value="1"/>
</dbReference>
<evidence type="ECO:0000313" key="8">
    <source>
        <dbReference type="EMBL" id="VDP88535.1"/>
    </source>
</evidence>
<dbReference type="InterPro" id="IPR058533">
    <property type="entry name" value="Cation_efflux_TM"/>
</dbReference>
<evidence type="ECO:0000313" key="10">
    <source>
        <dbReference type="WBParaSite" id="ECPE_0001149701-mRNA-1"/>
    </source>
</evidence>
<dbReference type="SUPFAM" id="SSF56672">
    <property type="entry name" value="DNA/RNA polymerases"/>
    <property type="match status" value="1"/>
</dbReference>
<dbReference type="Gene3D" id="1.20.1510.10">
    <property type="entry name" value="Cation efflux protein transmembrane domain"/>
    <property type="match status" value="1"/>
</dbReference>
<keyword evidence="3 5" id="KW-1133">Transmembrane helix</keyword>